<feature type="signal peptide" evidence="4">
    <location>
        <begin position="1"/>
        <end position="20"/>
    </location>
</feature>
<dbReference type="InterPro" id="IPR012946">
    <property type="entry name" value="X8"/>
</dbReference>
<dbReference type="EMBL" id="JBBPBN010000001">
    <property type="protein sequence ID" value="KAK9046485.1"/>
    <property type="molecule type" value="Genomic_DNA"/>
</dbReference>
<organism evidence="6 7">
    <name type="scientific">Hibiscus sabdariffa</name>
    <name type="common">roselle</name>
    <dbReference type="NCBI Taxonomy" id="183260"/>
    <lineage>
        <taxon>Eukaryota</taxon>
        <taxon>Viridiplantae</taxon>
        <taxon>Streptophyta</taxon>
        <taxon>Embryophyta</taxon>
        <taxon>Tracheophyta</taxon>
        <taxon>Spermatophyta</taxon>
        <taxon>Magnoliopsida</taxon>
        <taxon>eudicotyledons</taxon>
        <taxon>Gunneridae</taxon>
        <taxon>Pentapetalae</taxon>
        <taxon>rosids</taxon>
        <taxon>malvids</taxon>
        <taxon>Malvales</taxon>
        <taxon>Malvaceae</taxon>
        <taxon>Malvoideae</taxon>
        <taxon>Hibiscus</taxon>
    </lineage>
</organism>
<protein>
    <recommendedName>
        <fullName evidence="5">X8 domain-containing protein</fullName>
    </recommendedName>
</protein>
<name>A0ABR2U9V1_9ROSI</name>
<evidence type="ECO:0000259" key="5">
    <source>
        <dbReference type="SMART" id="SM00768"/>
    </source>
</evidence>
<evidence type="ECO:0000256" key="2">
    <source>
        <dbReference type="ARBA" id="ARBA00022622"/>
    </source>
</evidence>
<dbReference type="Gene3D" id="1.20.58.1040">
    <property type="match status" value="1"/>
</dbReference>
<evidence type="ECO:0000313" key="6">
    <source>
        <dbReference type="EMBL" id="KAK9046485.1"/>
    </source>
</evidence>
<comment type="caution">
    <text evidence="6">The sequence shown here is derived from an EMBL/GenBank/DDBJ whole genome shotgun (WGS) entry which is preliminary data.</text>
</comment>
<keyword evidence="3 4" id="KW-0732">Signal</keyword>
<comment type="subcellular location">
    <subcellularLocation>
        <location evidence="1">Cell membrane</location>
        <topology evidence="1">Lipid-anchor</topology>
        <topology evidence="1">GPI-anchor</topology>
    </subcellularLocation>
</comment>
<feature type="domain" description="X8" evidence="5">
    <location>
        <begin position="31"/>
        <end position="112"/>
    </location>
</feature>
<dbReference type="Pfam" id="PF07983">
    <property type="entry name" value="X8"/>
    <property type="match status" value="1"/>
</dbReference>
<evidence type="ECO:0000256" key="1">
    <source>
        <dbReference type="ARBA" id="ARBA00004609"/>
    </source>
</evidence>
<keyword evidence="2" id="KW-0449">Lipoprotein</keyword>
<dbReference type="PANTHER" id="PTHR31044">
    <property type="entry name" value="BETA-1,3 GLUCANASE"/>
    <property type="match status" value="1"/>
</dbReference>
<dbReference type="SMART" id="SM00768">
    <property type="entry name" value="X8"/>
    <property type="match status" value="1"/>
</dbReference>
<proteinExistence type="predicted"/>
<dbReference type="PANTHER" id="PTHR31044:SF57">
    <property type="entry name" value="CARBOHYDRATE-BINDING X8 DOMAIN SUPERFAMILY PROTEIN"/>
    <property type="match status" value="1"/>
</dbReference>
<dbReference type="Proteomes" id="UP001396334">
    <property type="component" value="Unassembled WGS sequence"/>
</dbReference>
<keyword evidence="7" id="KW-1185">Reference proteome</keyword>
<feature type="chain" id="PRO_5047327024" description="X8 domain-containing protein" evidence="4">
    <location>
        <begin position="21"/>
        <end position="126"/>
    </location>
</feature>
<sequence length="126" mass="13767">MAKVTAHLSFFVILLPLLSGGTLMMVNGQKTWCTVKPSTDQAVLLSNINYACSQVDCQVIQKGYPCFYPDSLINHASIAMNLYYQANGRNVWNCNFGGSGLVSLTDPSNSLFQLSSNEFDISLSCI</sequence>
<evidence type="ECO:0000313" key="7">
    <source>
        <dbReference type="Proteomes" id="UP001396334"/>
    </source>
</evidence>
<reference evidence="6 7" key="1">
    <citation type="journal article" date="2024" name="G3 (Bethesda)">
        <title>Genome assembly of Hibiscus sabdariffa L. provides insights into metabolisms of medicinal natural products.</title>
        <authorList>
            <person name="Kim T."/>
        </authorList>
    </citation>
    <scope>NUCLEOTIDE SEQUENCE [LARGE SCALE GENOMIC DNA]</scope>
    <source>
        <strain evidence="6">TK-2024</strain>
        <tissue evidence="6">Old leaves</tissue>
    </source>
</reference>
<evidence type="ECO:0000256" key="4">
    <source>
        <dbReference type="SAM" id="SignalP"/>
    </source>
</evidence>
<dbReference type="InterPro" id="IPR044788">
    <property type="entry name" value="X8_dom_prot"/>
</dbReference>
<gene>
    <name evidence="6" type="ORF">V6N11_052372</name>
</gene>
<keyword evidence="2" id="KW-0472">Membrane</keyword>
<keyword evidence="2" id="KW-0336">GPI-anchor</keyword>
<accession>A0ABR2U9V1</accession>
<keyword evidence="2" id="KW-0325">Glycoprotein</keyword>
<evidence type="ECO:0000256" key="3">
    <source>
        <dbReference type="ARBA" id="ARBA00022729"/>
    </source>
</evidence>